<dbReference type="Pfam" id="PF00857">
    <property type="entry name" value="Isochorismatase"/>
    <property type="match status" value="1"/>
</dbReference>
<reference evidence="4 5" key="1">
    <citation type="submission" date="2018-10" db="EMBL/GenBank/DDBJ databases">
        <title>Comparative Genomics Analysis of the Streptococcus dysgalactiae subspecies dysgalactiae.</title>
        <authorList>
            <person name="Koh T.H."/>
            <person name="Abdul Rahman N."/>
            <person name="Sessions O.M."/>
        </authorList>
    </citation>
    <scope>NUCLEOTIDE SEQUENCE [LARGE SCALE GENOMIC DNA]</scope>
    <source>
        <strain evidence="4 5">DB60705-15</strain>
    </source>
</reference>
<dbReference type="EMBL" id="CP033165">
    <property type="protein sequence ID" value="QGH01494.1"/>
    <property type="molecule type" value="Genomic_DNA"/>
</dbReference>
<name>A0A9X7S043_STRDY</name>
<dbReference type="PANTHER" id="PTHR43540">
    <property type="entry name" value="PEROXYUREIDOACRYLATE/UREIDOACRYLATE AMIDOHYDROLASE-RELATED"/>
    <property type="match status" value="1"/>
</dbReference>
<feature type="domain" description="Isochorismatase-like" evidence="3">
    <location>
        <begin position="4"/>
        <end position="144"/>
    </location>
</feature>
<dbReference type="Gene3D" id="3.40.50.850">
    <property type="entry name" value="Isochorismatase-like"/>
    <property type="match status" value="1"/>
</dbReference>
<evidence type="ECO:0000256" key="1">
    <source>
        <dbReference type="ARBA" id="ARBA00006336"/>
    </source>
</evidence>
<evidence type="ECO:0000256" key="2">
    <source>
        <dbReference type="ARBA" id="ARBA00022801"/>
    </source>
</evidence>
<comment type="similarity">
    <text evidence="1">Belongs to the isochorismatase family.</text>
</comment>
<evidence type="ECO:0000259" key="3">
    <source>
        <dbReference type="Pfam" id="PF00857"/>
    </source>
</evidence>
<dbReference type="SUPFAM" id="SSF52499">
    <property type="entry name" value="Isochorismatase-like hydrolases"/>
    <property type="match status" value="1"/>
</dbReference>
<dbReference type="InterPro" id="IPR000868">
    <property type="entry name" value="Isochorismatase-like_dom"/>
</dbReference>
<sequence>MKKALLVIDCQKALVEAKPYAIDACLRTWQRAIQKARCQGMEVIYVRHQDDDLVFGSGGWEIHESLTPQSSEKIVDKSYNSAFKATGLAAYLNQKGIDNLVMIGMLTNYCMDTTVRVAFELGYEVSVIEHGSTTFDDEDIQASLLIDYHESLWDGNFARVEPLDVILNEE</sequence>
<accession>A0A9X7S043</accession>
<dbReference type="CDD" id="cd01014">
    <property type="entry name" value="nicotinamidase_related"/>
    <property type="match status" value="1"/>
</dbReference>
<evidence type="ECO:0000313" key="5">
    <source>
        <dbReference type="Proteomes" id="UP000347383"/>
    </source>
</evidence>
<dbReference type="Proteomes" id="UP000347383">
    <property type="component" value="Chromosome"/>
</dbReference>
<dbReference type="GO" id="GO:0016787">
    <property type="term" value="F:hydrolase activity"/>
    <property type="evidence" value="ECO:0007669"/>
    <property type="project" value="UniProtKB-KW"/>
</dbReference>
<dbReference type="PANTHER" id="PTHR43540:SF14">
    <property type="entry name" value="ISOCHORISMATASE"/>
    <property type="match status" value="1"/>
</dbReference>
<organism evidence="4 5">
    <name type="scientific">Streptococcus dysgalactiae subsp. dysgalactiae</name>
    <dbReference type="NCBI Taxonomy" id="99822"/>
    <lineage>
        <taxon>Bacteria</taxon>
        <taxon>Bacillati</taxon>
        <taxon>Bacillota</taxon>
        <taxon>Bacilli</taxon>
        <taxon>Lactobacillales</taxon>
        <taxon>Streptococcaceae</taxon>
        <taxon>Streptococcus</taxon>
    </lineage>
</organism>
<proteinExistence type="inferred from homology"/>
<dbReference type="InterPro" id="IPR050272">
    <property type="entry name" value="Isochorismatase-like_hydrls"/>
</dbReference>
<evidence type="ECO:0000313" key="4">
    <source>
        <dbReference type="EMBL" id="QGH01494.1"/>
    </source>
</evidence>
<protein>
    <submittedName>
        <fullName evidence="4">Cysteine hydrolase</fullName>
    </submittedName>
</protein>
<dbReference type="InterPro" id="IPR036380">
    <property type="entry name" value="Isochorismatase-like_sf"/>
</dbReference>
<dbReference type="AlphaFoldDB" id="A0A9X7S043"/>
<dbReference type="RefSeq" id="WP_154413499.1">
    <property type="nucleotide sequence ID" value="NZ_CP033165.1"/>
</dbReference>
<keyword evidence="2 4" id="KW-0378">Hydrolase</keyword>
<gene>
    <name evidence="4" type="ORF">EA457_02505</name>
</gene>